<comment type="caution">
    <text evidence="2">The sequence shown here is derived from an EMBL/GenBank/DDBJ whole genome shotgun (WGS) entry which is preliminary data.</text>
</comment>
<keyword evidence="1" id="KW-0732">Signal</keyword>
<name>A0AA39JWD9_9AGAR</name>
<dbReference type="EMBL" id="JAUEPT010000007">
    <property type="protein sequence ID" value="KAK0450044.1"/>
    <property type="molecule type" value="Genomic_DNA"/>
</dbReference>
<evidence type="ECO:0000313" key="2">
    <source>
        <dbReference type="EMBL" id="KAK0450044.1"/>
    </source>
</evidence>
<evidence type="ECO:0000313" key="3">
    <source>
        <dbReference type="Proteomes" id="UP001175226"/>
    </source>
</evidence>
<evidence type="ECO:0000256" key="1">
    <source>
        <dbReference type="SAM" id="SignalP"/>
    </source>
</evidence>
<proteinExistence type="predicted"/>
<sequence length="162" mass="17384">MTSPQVALLVIASHLLLSLANIHDGSSGYNPLAHGIRSARSLYAGPDVVPAAVVVLDKHRRHDYQNTGTSCVQLQPNDIRIIWDITTSLASPASSYGALRTMKGPRIGALKRPFTVNQLPQTIMAFNLPLDLNTLIVVQTSSTLPSSIPKLGSVPHSLRCLS</sequence>
<dbReference type="Proteomes" id="UP001175226">
    <property type="component" value="Unassembled WGS sequence"/>
</dbReference>
<feature type="chain" id="PRO_5041296163" evidence="1">
    <location>
        <begin position="21"/>
        <end position="162"/>
    </location>
</feature>
<organism evidence="2 3">
    <name type="scientific">Armillaria borealis</name>
    <dbReference type="NCBI Taxonomy" id="47425"/>
    <lineage>
        <taxon>Eukaryota</taxon>
        <taxon>Fungi</taxon>
        <taxon>Dikarya</taxon>
        <taxon>Basidiomycota</taxon>
        <taxon>Agaricomycotina</taxon>
        <taxon>Agaricomycetes</taxon>
        <taxon>Agaricomycetidae</taxon>
        <taxon>Agaricales</taxon>
        <taxon>Marasmiineae</taxon>
        <taxon>Physalacriaceae</taxon>
        <taxon>Armillaria</taxon>
    </lineage>
</organism>
<accession>A0AA39JWD9</accession>
<dbReference type="AlphaFoldDB" id="A0AA39JWD9"/>
<gene>
    <name evidence="2" type="ORF">EV421DRAFT_1899559</name>
</gene>
<feature type="signal peptide" evidence="1">
    <location>
        <begin position="1"/>
        <end position="20"/>
    </location>
</feature>
<reference evidence="2" key="1">
    <citation type="submission" date="2023-06" db="EMBL/GenBank/DDBJ databases">
        <authorList>
            <consortium name="Lawrence Berkeley National Laboratory"/>
            <person name="Ahrendt S."/>
            <person name="Sahu N."/>
            <person name="Indic B."/>
            <person name="Wong-Bajracharya J."/>
            <person name="Merenyi Z."/>
            <person name="Ke H.-M."/>
            <person name="Monk M."/>
            <person name="Kocsube S."/>
            <person name="Drula E."/>
            <person name="Lipzen A."/>
            <person name="Balint B."/>
            <person name="Henrissat B."/>
            <person name="Andreopoulos B."/>
            <person name="Martin F.M."/>
            <person name="Harder C.B."/>
            <person name="Rigling D."/>
            <person name="Ford K.L."/>
            <person name="Foster G.D."/>
            <person name="Pangilinan J."/>
            <person name="Papanicolaou A."/>
            <person name="Barry K."/>
            <person name="LaButti K."/>
            <person name="Viragh M."/>
            <person name="Koriabine M."/>
            <person name="Yan M."/>
            <person name="Riley R."/>
            <person name="Champramary S."/>
            <person name="Plett K.L."/>
            <person name="Tsai I.J."/>
            <person name="Slot J."/>
            <person name="Sipos G."/>
            <person name="Plett J."/>
            <person name="Nagy L.G."/>
            <person name="Grigoriev I.V."/>
        </authorList>
    </citation>
    <scope>NUCLEOTIDE SEQUENCE</scope>
    <source>
        <strain evidence="2">FPL87.14</strain>
    </source>
</reference>
<keyword evidence="3" id="KW-1185">Reference proteome</keyword>
<protein>
    <submittedName>
        <fullName evidence="2">Uncharacterized protein</fullName>
    </submittedName>
</protein>